<evidence type="ECO:0000313" key="3">
    <source>
        <dbReference type="Proteomes" id="UP000017396"/>
    </source>
</evidence>
<dbReference type="AlphaFoldDB" id="U5QF98"/>
<accession>U5QF98</accession>
<dbReference type="KEGG" id="glj:GKIL_1370"/>
<keyword evidence="3" id="KW-1185">Reference proteome</keyword>
<keyword evidence="1" id="KW-0732">Signal</keyword>
<dbReference type="HOGENOM" id="CLU_677503_0_0_3"/>
<organism evidence="2 3">
    <name type="scientific">Gloeobacter kilaueensis (strain ATCC BAA-2537 / CCAP 1431/1 / ULC 316 / JS1)</name>
    <dbReference type="NCBI Taxonomy" id="1183438"/>
    <lineage>
        <taxon>Bacteria</taxon>
        <taxon>Bacillati</taxon>
        <taxon>Cyanobacteriota</taxon>
        <taxon>Cyanophyceae</taxon>
        <taxon>Gloeobacterales</taxon>
        <taxon>Gloeobacteraceae</taxon>
        <taxon>Gloeobacter</taxon>
    </lineage>
</organism>
<evidence type="ECO:0000256" key="1">
    <source>
        <dbReference type="SAM" id="SignalP"/>
    </source>
</evidence>
<feature type="signal peptide" evidence="1">
    <location>
        <begin position="1"/>
        <end position="39"/>
    </location>
</feature>
<dbReference type="eggNOG" id="COG5354">
    <property type="taxonomic scope" value="Bacteria"/>
</dbReference>
<proteinExistence type="predicted"/>
<sequence length="410" mass="44881">MEAIFTVMNLRLAPPGRRWALLAGSALAVLGVLPQTALAQSCSPWTAPPNVIVSDTTVPVYDAEFAQNDNRFVWADAVGTVWIGRVDPALGSWLPASGQFTQVTTGALSVPNTSGNGPDWVYSQPYGHQLAITTQNGSAARGLGKVYFDGTSWQKLLLTKGQSRQLPIGSKDENDPLPRILYLGPLKNPPPGSTGTQTLYWRYLDDYTSEQILPGVLTGAGRWVKGRRSLVYSAIDLTNNLRQIFEYDIDTSTATRLTSDPGNKVNPWMFQAPEFNNEYVFFEISDYTTIGVYRNIAGRWTQIATVKPPSIGTYIASADPFVYDGRSYISMVTSTNSDNQNKTAPTDIWIASIDGSFYRQVSNPTTGIRKNPHVYITSQGPFVYFNAKVNTGGTTAYYRADSGLLSCPPP</sequence>
<reference evidence="2 3" key="1">
    <citation type="journal article" date="2013" name="PLoS ONE">
        <title>Cultivation and Complete Genome Sequencing of Gloeobacter kilaueensis sp. nov., from a Lava Cave in Kilauea Caldera, Hawai'i.</title>
        <authorList>
            <person name="Saw J.H."/>
            <person name="Schatz M."/>
            <person name="Brown M.V."/>
            <person name="Kunkel D.D."/>
            <person name="Foster J.S."/>
            <person name="Shick H."/>
            <person name="Christensen S."/>
            <person name="Hou S."/>
            <person name="Wan X."/>
            <person name="Donachie S.P."/>
        </authorList>
    </citation>
    <scope>NUCLEOTIDE SEQUENCE [LARGE SCALE GENOMIC DNA]</scope>
    <source>
        <strain evidence="3">JS</strain>
    </source>
</reference>
<gene>
    <name evidence="2" type="ORF">GKIL_1370</name>
</gene>
<evidence type="ECO:0000313" key="2">
    <source>
        <dbReference type="EMBL" id="AGY57616.1"/>
    </source>
</evidence>
<dbReference type="STRING" id="1183438.GKIL_1370"/>
<dbReference type="SUPFAM" id="SSF82171">
    <property type="entry name" value="DPP6 N-terminal domain-like"/>
    <property type="match status" value="1"/>
</dbReference>
<name>U5QF98_GLOK1</name>
<dbReference type="Proteomes" id="UP000017396">
    <property type="component" value="Chromosome"/>
</dbReference>
<feature type="chain" id="PRO_5004663654" evidence="1">
    <location>
        <begin position="40"/>
        <end position="410"/>
    </location>
</feature>
<protein>
    <submittedName>
        <fullName evidence="2">Uncharacterized protein</fullName>
    </submittedName>
</protein>
<dbReference type="EMBL" id="CP003587">
    <property type="protein sequence ID" value="AGY57616.1"/>
    <property type="molecule type" value="Genomic_DNA"/>
</dbReference>